<dbReference type="PRINTS" id="PR01853">
    <property type="entry name" value="YAJCTRNLCASE"/>
</dbReference>
<keyword evidence="4" id="KW-0813">Transport</keyword>
<comment type="caution">
    <text evidence="12">The sequence shown here is derived from an EMBL/GenBank/DDBJ whole genome shotgun (WGS) entry which is preliminary data.</text>
</comment>
<evidence type="ECO:0000256" key="5">
    <source>
        <dbReference type="ARBA" id="ARBA00022475"/>
    </source>
</evidence>
<dbReference type="PANTHER" id="PTHR33909:SF1">
    <property type="entry name" value="SEC TRANSLOCON ACCESSORY COMPLEX SUBUNIT YAJC"/>
    <property type="match status" value="1"/>
</dbReference>
<dbReference type="SMART" id="SM01323">
    <property type="entry name" value="YajC"/>
    <property type="match status" value="1"/>
</dbReference>
<evidence type="ECO:0000256" key="9">
    <source>
        <dbReference type="ARBA" id="ARBA00023010"/>
    </source>
</evidence>
<evidence type="ECO:0000256" key="1">
    <source>
        <dbReference type="ARBA" id="ARBA00004162"/>
    </source>
</evidence>
<dbReference type="Pfam" id="PF02699">
    <property type="entry name" value="YajC"/>
    <property type="match status" value="1"/>
</dbReference>
<dbReference type="NCBIfam" id="TIGR00739">
    <property type="entry name" value="yajC"/>
    <property type="match status" value="1"/>
</dbReference>
<dbReference type="EMBL" id="DTDV01000007">
    <property type="protein sequence ID" value="HGK23278.1"/>
    <property type="molecule type" value="Genomic_DNA"/>
</dbReference>
<evidence type="ECO:0000256" key="10">
    <source>
        <dbReference type="ARBA" id="ARBA00023136"/>
    </source>
</evidence>
<sequence length="92" mass="10318">MEQAVNLISIILVWGVFLAVFYFILVIPQKREAKRRQEMLDSLKVGDKIVTKGGLIGQIVAINKQKKTIQVAFAKGVVFEMLLEGVAYPLKD</sequence>
<evidence type="ECO:0000256" key="3">
    <source>
        <dbReference type="ARBA" id="ARBA00014962"/>
    </source>
</evidence>
<gene>
    <name evidence="12" type="primary">yajC</name>
    <name evidence="12" type="ORF">ENU78_02335</name>
</gene>
<dbReference type="PANTHER" id="PTHR33909">
    <property type="entry name" value="SEC TRANSLOCON ACCESSORY COMPLEX SUBUNIT YAJC"/>
    <property type="match status" value="1"/>
</dbReference>
<comment type="subcellular location">
    <subcellularLocation>
        <location evidence="1">Cell membrane</location>
        <topology evidence="1">Single-pass membrane protein</topology>
    </subcellularLocation>
</comment>
<dbReference type="AlphaFoldDB" id="A0A7C2CNR9"/>
<evidence type="ECO:0000256" key="4">
    <source>
        <dbReference type="ARBA" id="ARBA00022448"/>
    </source>
</evidence>
<evidence type="ECO:0000256" key="2">
    <source>
        <dbReference type="ARBA" id="ARBA00006742"/>
    </source>
</evidence>
<keyword evidence="10 11" id="KW-0472">Membrane</keyword>
<name>A0A7C2CNR9_DICTH</name>
<evidence type="ECO:0000256" key="8">
    <source>
        <dbReference type="ARBA" id="ARBA00022989"/>
    </source>
</evidence>
<evidence type="ECO:0000313" key="12">
    <source>
        <dbReference type="EMBL" id="HGK23278.1"/>
    </source>
</evidence>
<keyword evidence="9" id="KW-0811">Translocation</keyword>
<dbReference type="RefSeq" id="WP_012548322.1">
    <property type="nucleotide sequence ID" value="NZ_VTFL01000001.1"/>
</dbReference>
<accession>A0A7C2CNR9</accession>
<feature type="transmembrane region" description="Helical" evidence="11">
    <location>
        <begin position="6"/>
        <end position="27"/>
    </location>
</feature>
<evidence type="ECO:0000256" key="6">
    <source>
        <dbReference type="ARBA" id="ARBA00022692"/>
    </source>
</evidence>
<evidence type="ECO:0000256" key="7">
    <source>
        <dbReference type="ARBA" id="ARBA00022927"/>
    </source>
</evidence>
<dbReference type="OMA" id="AYFFMIR"/>
<protein>
    <recommendedName>
        <fullName evidence="3">Sec translocon accessory complex subunit YajC</fullName>
    </recommendedName>
</protein>
<keyword evidence="6 11" id="KW-0812">Transmembrane</keyword>
<comment type="similarity">
    <text evidence="2">Belongs to the YajC family.</text>
</comment>
<keyword evidence="8 11" id="KW-1133">Transmembrane helix</keyword>
<dbReference type="GO" id="GO:0005886">
    <property type="term" value="C:plasma membrane"/>
    <property type="evidence" value="ECO:0007669"/>
    <property type="project" value="UniProtKB-SubCell"/>
</dbReference>
<keyword evidence="5" id="KW-1003">Cell membrane</keyword>
<reference evidence="12" key="1">
    <citation type="journal article" date="2020" name="mSystems">
        <title>Genome- and Community-Level Interaction Insights into Carbon Utilization and Element Cycling Functions of Hydrothermarchaeota in Hydrothermal Sediment.</title>
        <authorList>
            <person name="Zhou Z."/>
            <person name="Liu Y."/>
            <person name="Xu W."/>
            <person name="Pan J."/>
            <person name="Luo Z.H."/>
            <person name="Li M."/>
        </authorList>
    </citation>
    <scope>NUCLEOTIDE SEQUENCE [LARGE SCALE GENOMIC DNA]</scope>
    <source>
        <strain evidence="12">SpSt-70</strain>
    </source>
</reference>
<proteinExistence type="inferred from homology"/>
<keyword evidence="7" id="KW-0653">Protein transport</keyword>
<organism evidence="12">
    <name type="scientific">Dictyoglomus thermophilum</name>
    <dbReference type="NCBI Taxonomy" id="14"/>
    <lineage>
        <taxon>Bacteria</taxon>
        <taxon>Pseudomonadati</taxon>
        <taxon>Dictyoglomota</taxon>
        <taxon>Dictyoglomia</taxon>
        <taxon>Dictyoglomales</taxon>
        <taxon>Dictyoglomaceae</taxon>
        <taxon>Dictyoglomus</taxon>
    </lineage>
</organism>
<dbReference type="GO" id="GO:0015031">
    <property type="term" value="P:protein transport"/>
    <property type="evidence" value="ECO:0007669"/>
    <property type="project" value="UniProtKB-KW"/>
</dbReference>
<dbReference type="InterPro" id="IPR003849">
    <property type="entry name" value="Preprotein_translocase_YajC"/>
</dbReference>
<evidence type="ECO:0000256" key="11">
    <source>
        <dbReference type="SAM" id="Phobius"/>
    </source>
</evidence>